<keyword evidence="2" id="KW-0520">NAD</keyword>
<dbReference type="AlphaFoldDB" id="A0A450T3X7"/>
<dbReference type="SUPFAM" id="SSF48179">
    <property type="entry name" value="6-phosphogluconate dehydrogenase C-terminal domain-like"/>
    <property type="match status" value="1"/>
</dbReference>
<dbReference type="GO" id="GO:0051287">
    <property type="term" value="F:NAD binding"/>
    <property type="evidence" value="ECO:0007669"/>
    <property type="project" value="InterPro"/>
</dbReference>
<dbReference type="PANTHER" id="PTHR22981">
    <property type="entry name" value="3-HYDROXYISOBUTYRATE DEHYDROGENASE-RELATED"/>
    <property type="match status" value="1"/>
</dbReference>
<proteinExistence type="predicted"/>
<name>A0A450T3X7_9GAMM</name>
<dbReference type="InterPro" id="IPR008927">
    <property type="entry name" value="6-PGluconate_DH-like_C_sf"/>
</dbReference>
<dbReference type="Gene3D" id="1.10.1040.10">
    <property type="entry name" value="N-(1-d-carboxylethyl)-l-norvaline Dehydrogenase, domain 2"/>
    <property type="match status" value="1"/>
</dbReference>
<evidence type="ECO:0000313" key="5">
    <source>
        <dbReference type="EMBL" id="VFJ61554.1"/>
    </source>
</evidence>
<evidence type="ECO:0000313" key="4">
    <source>
        <dbReference type="EMBL" id="VFJ61067.1"/>
    </source>
</evidence>
<organism evidence="4">
    <name type="scientific">Candidatus Kentrum sp. FM</name>
    <dbReference type="NCBI Taxonomy" id="2126340"/>
    <lineage>
        <taxon>Bacteria</taxon>
        <taxon>Pseudomonadati</taxon>
        <taxon>Pseudomonadota</taxon>
        <taxon>Gammaproteobacteria</taxon>
        <taxon>Candidatus Kentrum</taxon>
    </lineage>
</organism>
<accession>A0A450T3X7</accession>
<gene>
    <name evidence="4" type="ORF">BECKFM1743A_GA0114220_102782</name>
    <name evidence="6" type="ORF">BECKFM1743B_GA0114221_102904</name>
    <name evidence="5" type="ORF">BECKFM1743C_GA0114222_102952</name>
</gene>
<protein>
    <submittedName>
        <fullName evidence="4">3-hydroxyisobutyrate dehydrogenase/2-hydroxymethylglutarate dehydrogenase</fullName>
    </submittedName>
</protein>
<dbReference type="Pfam" id="PF14833">
    <property type="entry name" value="NAD_binding_11"/>
    <property type="match status" value="1"/>
</dbReference>
<feature type="domain" description="3-hydroxyisobutyrate dehydrogenase-like NAD-binding" evidence="3">
    <location>
        <begin position="34"/>
        <end position="148"/>
    </location>
</feature>
<evidence type="ECO:0000313" key="6">
    <source>
        <dbReference type="EMBL" id="VFK13663.1"/>
    </source>
</evidence>
<keyword evidence="1" id="KW-0560">Oxidoreductase</keyword>
<dbReference type="EMBL" id="CAADFA010000295">
    <property type="protein sequence ID" value="VFJ61554.1"/>
    <property type="molecule type" value="Genomic_DNA"/>
</dbReference>
<reference evidence="4" key="1">
    <citation type="submission" date="2019-02" db="EMBL/GenBank/DDBJ databases">
        <authorList>
            <person name="Gruber-Vodicka R. H."/>
            <person name="Seah K. B. B."/>
        </authorList>
    </citation>
    <scope>NUCLEOTIDE SEQUENCE</scope>
    <source>
        <strain evidence="4">BECK_BZ163</strain>
        <strain evidence="6">BECK_BZ164</strain>
        <strain evidence="5">BECK_BZ165</strain>
    </source>
</reference>
<dbReference type="InterPro" id="IPR013328">
    <property type="entry name" value="6PGD_dom2"/>
</dbReference>
<evidence type="ECO:0000259" key="3">
    <source>
        <dbReference type="Pfam" id="PF14833"/>
    </source>
</evidence>
<sequence>MAARKDDYIQCLPLYEIIAEKTIYTGNHFSAISAKLLTNLLWFVNAASIGEALIIGAKSGIDLPILKEVVINSCGNSWVAEHDIPSIYDGHYDPSFTTKLCCKDLGLIHELAKDLNVPIEIGKLVEKIFGRARDIYGEDSPELSIVRHLEESTGVKLTLGGGI</sequence>
<dbReference type="InterPro" id="IPR029154">
    <property type="entry name" value="HIBADH-like_NADP-bd"/>
</dbReference>
<dbReference type="EMBL" id="CAADEZ010000278">
    <property type="protein sequence ID" value="VFJ61067.1"/>
    <property type="molecule type" value="Genomic_DNA"/>
</dbReference>
<dbReference type="EMBL" id="CAADFL010000290">
    <property type="protein sequence ID" value="VFK13663.1"/>
    <property type="molecule type" value="Genomic_DNA"/>
</dbReference>
<dbReference type="PANTHER" id="PTHR22981:SF7">
    <property type="entry name" value="3-HYDROXYISOBUTYRATE DEHYDROGENASE, MITOCHONDRIAL"/>
    <property type="match status" value="1"/>
</dbReference>
<dbReference type="GO" id="GO:0016616">
    <property type="term" value="F:oxidoreductase activity, acting on the CH-OH group of donors, NAD or NADP as acceptor"/>
    <property type="evidence" value="ECO:0007669"/>
    <property type="project" value="TreeGrafter"/>
</dbReference>
<evidence type="ECO:0000256" key="2">
    <source>
        <dbReference type="ARBA" id="ARBA00023027"/>
    </source>
</evidence>
<evidence type="ECO:0000256" key="1">
    <source>
        <dbReference type="ARBA" id="ARBA00023002"/>
    </source>
</evidence>